<dbReference type="GO" id="GO:0005509">
    <property type="term" value="F:calcium ion binding"/>
    <property type="evidence" value="ECO:0007669"/>
    <property type="project" value="InterPro"/>
</dbReference>
<evidence type="ECO:0000313" key="4">
    <source>
        <dbReference type="EnsemblMetazoa" id="KAF7490104.1"/>
    </source>
</evidence>
<evidence type="ECO:0000313" key="5">
    <source>
        <dbReference type="Proteomes" id="UP000070412"/>
    </source>
</evidence>
<evidence type="ECO:0000313" key="3">
    <source>
        <dbReference type="EMBL" id="KAF7490104.1"/>
    </source>
</evidence>
<organism evidence="3">
    <name type="scientific">Sarcoptes scabiei</name>
    <name type="common">Itch mite</name>
    <name type="synonym">Acarus scabiei</name>
    <dbReference type="NCBI Taxonomy" id="52283"/>
    <lineage>
        <taxon>Eukaryota</taxon>
        <taxon>Metazoa</taxon>
        <taxon>Ecdysozoa</taxon>
        <taxon>Arthropoda</taxon>
        <taxon>Chelicerata</taxon>
        <taxon>Arachnida</taxon>
        <taxon>Acari</taxon>
        <taxon>Acariformes</taxon>
        <taxon>Sarcoptiformes</taxon>
        <taxon>Astigmata</taxon>
        <taxon>Psoroptidia</taxon>
        <taxon>Sarcoptoidea</taxon>
        <taxon>Sarcoptidae</taxon>
        <taxon>Sarcoptinae</taxon>
        <taxon>Sarcoptes</taxon>
    </lineage>
</organism>
<dbReference type="Proteomes" id="UP000070412">
    <property type="component" value="Unassembled WGS sequence"/>
</dbReference>
<protein>
    <recommendedName>
        <fullName evidence="2">EF-hand domain-containing protein</fullName>
    </recommendedName>
</protein>
<sequence length="306" mass="34160">MSSSLSSQYSTSKSSNKSKQNSSNKSNVPSETRTKVMTSEEKMKQSRLLLIKEVLMSLEIGSNEIVDKTNTDPIKIDANQSDSIVKTNTDNNSNNNNNKQSTKGYSEAEANNNDFDKKRFVGGGETIEQIETIKSSATIASSSSSVLIEPKQIPLILKHIGISSLDESEINSIVSKMIIESNLNNGRIRLETFMNIIDQIILEISKQDEQSETFKTIDFDSDESISQNDLRISMRKLGIKLNESEIDLMMKSSRKSSISLSTEQQSMDVSSKNEVKTLKKNEFDPKDDRIQHQRKTDGKGKNSNGQ</sequence>
<accession>A0A834R3C4</accession>
<dbReference type="Gene3D" id="1.10.238.10">
    <property type="entry name" value="EF-hand"/>
    <property type="match status" value="1"/>
</dbReference>
<feature type="region of interest" description="Disordered" evidence="1">
    <location>
        <begin position="1"/>
        <end position="43"/>
    </location>
</feature>
<dbReference type="PROSITE" id="PS50222">
    <property type="entry name" value="EF_HAND_2"/>
    <property type="match status" value="1"/>
</dbReference>
<evidence type="ECO:0000259" key="2">
    <source>
        <dbReference type="PROSITE" id="PS50222"/>
    </source>
</evidence>
<feature type="domain" description="EF-hand" evidence="2">
    <location>
        <begin position="205"/>
        <end position="240"/>
    </location>
</feature>
<feature type="compositionally biased region" description="Basic and acidic residues" evidence="1">
    <location>
        <begin position="271"/>
        <end position="300"/>
    </location>
</feature>
<dbReference type="EnsemblMetazoa" id="SSS_6875s_mrna">
    <property type="protein sequence ID" value="KAF7490104.1"/>
    <property type="gene ID" value="SSS_6875"/>
</dbReference>
<reference evidence="4" key="3">
    <citation type="submission" date="2022-06" db="UniProtKB">
        <authorList>
            <consortium name="EnsemblMetazoa"/>
        </authorList>
    </citation>
    <scope>IDENTIFICATION</scope>
</reference>
<name>A0A834R3C4_SARSC</name>
<feature type="region of interest" description="Disordered" evidence="1">
    <location>
        <begin position="74"/>
        <end position="117"/>
    </location>
</feature>
<feature type="compositionally biased region" description="Low complexity" evidence="1">
    <location>
        <begin position="1"/>
        <end position="27"/>
    </location>
</feature>
<feature type="compositionally biased region" description="Low complexity" evidence="1">
    <location>
        <begin position="86"/>
        <end position="103"/>
    </location>
</feature>
<proteinExistence type="predicted"/>
<keyword evidence="5" id="KW-1185">Reference proteome</keyword>
<reference evidence="5" key="1">
    <citation type="journal article" date="2020" name="PLoS Negl. Trop. Dis.">
        <title>High-quality nuclear genome for Sarcoptes scabiei-A critical resource for a neglected parasite.</title>
        <authorList>
            <person name="Korhonen P.K."/>
            <person name="Gasser R.B."/>
            <person name="Ma G."/>
            <person name="Wang T."/>
            <person name="Stroehlein A.J."/>
            <person name="Young N.D."/>
            <person name="Ang C.S."/>
            <person name="Fernando D.D."/>
            <person name="Lu H.C."/>
            <person name="Taylor S."/>
            <person name="Reynolds S.L."/>
            <person name="Mofiz E."/>
            <person name="Najaraj S.H."/>
            <person name="Gowda H."/>
            <person name="Madugundu A."/>
            <person name="Renuse S."/>
            <person name="Holt D."/>
            <person name="Pandey A."/>
            <person name="Papenfuss A.T."/>
            <person name="Fischer K."/>
        </authorList>
    </citation>
    <scope>NUCLEOTIDE SEQUENCE [LARGE SCALE GENOMIC DNA]</scope>
</reference>
<dbReference type="InterPro" id="IPR011992">
    <property type="entry name" value="EF-hand-dom_pair"/>
</dbReference>
<dbReference type="InterPro" id="IPR002048">
    <property type="entry name" value="EF_hand_dom"/>
</dbReference>
<dbReference type="EMBL" id="WVUK01000062">
    <property type="protein sequence ID" value="KAF7490104.1"/>
    <property type="molecule type" value="Genomic_DNA"/>
</dbReference>
<feature type="region of interest" description="Disordered" evidence="1">
    <location>
        <begin position="254"/>
        <end position="306"/>
    </location>
</feature>
<evidence type="ECO:0000256" key="1">
    <source>
        <dbReference type="SAM" id="MobiDB-lite"/>
    </source>
</evidence>
<dbReference type="SUPFAM" id="SSF47473">
    <property type="entry name" value="EF-hand"/>
    <property type="match status" value="1"/>
</dbReference>
<reference evidence="3" key="2">
    <citation type="submission" date="2020-01" db="EMBL/GenBank/DDBJ databases">
        <authorList>
            <person name="Korhonen P.K.K."/>
            <person name="Guangxu M.G."/>
            <person name="Wang T.W."/>
            <person name="Stroehlein A.J.S."/>
            <person name="Young N.D."/>
            <person name="Ang C.-S.A."/>
            <person name="Fernando D.W.F."/>
            <person name="Lu H.L."/>
            <person name="Taylor S.T."/>
            <person name="Ehtesham M.E.M."/>
            <person name="Najaraj S.H.N."/>
            <person name="Harsha G.H.G."/>
            <person name="Madugundu A.M."/>
            <person name="Renuse S.R."/>
            <person name="Holt D.H."/>
            <person name="Pandey A.P."/>
            <person name="Papenfuss A.P."/>
            <person name="Gasser R.B.G."/>
            <person name="Fischer K.F."/>
        </authorList>
    </citation>
    <scope>NUCLEOTIDE SEQUENCE</scope>
    <source>
        <strain evidence="3">SSS_KF_BRIS2020</strain>
    </source>
</reference>
<feature type="compositionally biased region" description="Basic and acidic residues" evidence="1">
    <location>
        <begin position="32"/>
        <end position="43"/>
    </location>
</feature>
<gene>
    <name evidence="3" type="ORF">SSS_6875</name>
</gene>
<dbReference type="AlphaFoldDB" id="A0A834R3C4"/>